<dbReference type="InterPro" id="IPR051980">
    <property type="entry name" value="WD_repeat_MORG1"/>
</dbReference>
<comment type="subcellular location">
    <subcellularLocation>
        <location evidence="1">Cytoplasm</location>
    </subcellularLocation>
</comment>
<dbReference type="PROSITE" id="PS50294">
    <property type="entry name" value="WD_REPEATS_REGION"/>
    <property type="match status" value="1"/>
</dbReference>
<dbReference type="PANTHER" id="PTHR22842:SF3">
    <property type="entry name" value="WD REPEAT DOMAIN-CONTAINING PROTEIN 83"/>
    <property type="match status" value="1"/>
</dbReference>
<keyword evidence="3 8" id="KW-0853">WD repeat</keyword>
<dbReference type="InterPro" id="IPR036322">
    <property type="entry name" value="WD40_repeat_dom_sf"/>
</dbReference>
<dbReference type="PRINTS" id="PR00320">
    <property type="entry name" value="GPROTEINBRPT"/>
</dbReference>
<evidence type="ECO:0000256" key="5">
    <source>
        <dbReference type="ARBA" id="ARBA00038145"/>
    </source>
</evidence>
<dbReference type="InterPro" id="IPR020472">
    <property type="entry name" value="WD40_PAC1"/>
</dbReference>
<evidence type="ECO:0000256" key="9">
    <source>
        <dbReference type="SAM" id="SignalP"/>
    </source>
</evidence>
<evidence type="ECO:0000256" key="2">
    <source>
        <dbReference type="ARBA" id="ARBA00022490"/>
    </source>
</evidence>
<feature type="signal peptide" evidence="9">
    <location>
        <begin position="1"/>
        <end position="33"/>
    </location>
</feature>
<name>A0ABM1KCB3_GEKJA</name>
<reference evidence="11" key="1">
    <citation type="submission" date="2025-08" db="UniProtKB">
        <authorList>
            <consortium name="RefSeq"/>
        </authorList>
    </citation>
    <scope>IDENTIFICATION</scope>
</reference>
<dbReference type="Pfam" id="PF00400">
    <property type="entry name" value="WD40"/>
    <property type="match status" value="2"/>
</dbReference>
<feature type="repeat" description="WD" evidence="8">
    <location>
        <begin position="80"/>
        <end position="111"/>
    </location>
</feature>
<keyword evidence="9" id="KW-0732">Signal</keyword>
<evidence type="ECO:0000256" key="8">
    <source>
        <dbReference type="PROSITE-ProRule" id="PRU00221"/>
    </source>
</evidence>
<keyword evidence="4" id="KW-0677">Repeat</keyword>
<dbReference type="InterPro" id="IPR001680">
    <property type="entry name" value="WD40_rpt"/>
</dbReference>
<organism evidence="10 11">
    <name type="scientific">Gekko japonicus</name>
    <name type="common">Schlegel's Japanese gecko</name>
    <dbReference type="NCBI Taxonomy" id="146911"/>
    <lineage>
        <taxon>Eukaryota</taxon>
        <taxon>Metazoa</taxon>
        <taxon>Chordata</taxon>
        <taxon>Craniata</taxon>
        <taxon>Vertebrata</taxon>
        <taxon>Euteleostomi</taxon>
        <taxon>Lepidosauria</taxon>
        <taxon>Squamata</taxon>
        <taxon>Bifurcata</taxon>
        <taxon>Gekkota</taxon>
        <taxon>Gekkonidae</taxon>
        <taxon>Gekkoninae</taxon>
        <taxon>Gekko</taxon>
    </lineage>
</organism>
<evidence type="ECO:0000256" key="1">
    <source>
        <dbReference type="ARBA" id="ARBA00004496"/>
    </source>
</evidence>
<accession>A0ABM1KCB3</accession>
<dbReference type="PANTHER" id="PTHR22842">
    <property type="entry name" value="WD40 REPEAT PROTEIN"/>
    <property type="match status" value="1"/>
</dbReference>
<keyword evidence="10" id="KW-1185">Reference proteome</keyword>
<keyword evidence="2" id="KW-0963">Cytoplasm</keyword>
<evidence type="ECO:0000256" key="4">
    <source>
        <dbReference type="ARBA" id="ARBA00022737"/>
    </source>
</evidence>
<evidence type="ECO:0000256" key="3">
    <source>
        <dbReference type="ARBA" id="ARBA00022574"/>
    </source>
</evidence>
<sequence length="182" mass="20154">MLVLFYFASSSVLIQWMGITVSLVAVTSHSSSGTPTKGLSSRHTVAMAMRSFDNSQLCSCGSDKTVVLWDVARGQVIRKFRAHAGKVNCVQFSEEAMILSGSIDSSIRCWDCRSRRPDSIQILDEAKDGISSLKVSDHEILTGSVDGRVRRYDLRAGELCSDYMGSECAELHLQIWCLVRRL</sequence>
<evidence type="ECO:0000313" key="11">
    <source>
        <dbReference type="RefSeq" id="XP_015271350.1"/>
    </source>
</evidence>
<dbReference type="PROSITE" id="PS50082">
    <property type="entry name" value="WD_REPEATS_2"/>
    <property type="match status" value="1"/>
</dbReference>
<dbReference type="Gene3D" id="2.130.10.10">
    <property type="entry name" value="YVTN repeat-like/Quinoprotein amine dehydrogenase"/>
    <property type="match status" value="1"/>
</dbReference>
<evidence type="ECO:0000256" key="7">
    <source>
        <dbReference type="ARBA" id="ARBA00042222"/>
    </source>
</evidence>
<feature type="chain" id="PRO_5045194492" description="WD repeat domain-containing protein 83" evidence="9">
    <location>
        <begin position="34"/>
        <end position="182"/>
    </location>
</feature>
<dbReference type="InterPro" id="IPR015943">
    <property type="entry name" value="WD40/YVTN_repeat-like_dom_sf"/>
</dbReference>
<dbReference type="Proteomes" id="UP000694871">
    <property type="component" value="Unplaced"/>
</dbReference>
<dbReference type="GeneID" id="107114396"/>
<comment type="similarity">
    <text evidence="5">Belongs to the WD repeat MORG1 family.</text>
</comment>
<proteinExistence type="inferred from homology"/>
<dbReference type="SUPFAM" id="SSF50978">
    <property type="entry name" value="WD40 repeat-like"/>
    <property type="match status" value="1"/>
</dbReference>
<dbReference type="RefSeq" id="XP_015271350.1">
    <property type="nucleotide sequence ID" value="XM_015415864.1"/>
</dbReference>
<evidence type="ECO:0000256" key="6">
    <source>
        <dbReference type="ARBA" id="ARBA00040453"/>
    </source>
</evidence>
<gene>
    <name evidence="11" type="primary">WDR83</name>
</gene>
<evidence type="ECO:0000313" key="10">
    <source>
        <dbReference type="Proteomes" id="UP000694871"/>
    </source>
</evidence>
<dbReference type="SMART" id="SM00320">
    <property type="entry name" value="WD40"/>
    <property type="match status" value="3"/>
</dbReference>
<protein>
    <recommendedName>
        <fullName evidence="6">WD repeat domain-containing protein 83</fullName>
    </recommendedName>
    <alternativeName>
        <fullName evidence="7">Mitogen-activated protein kinase organizer 1</fullName>
    </alternativeName>
</protein>